<evidence type="ECO:0000313" key="4">
    <source>
        <dbReference type="EMBL" id="PYE15489.1"/>
    </source>
</evidence>
<dbReference type="Proteomes" id="UP000247591">
    <property type="component" value="Unassembled WGS sequence"/>
</dbReference>
<dbReference type="GO" id="GO:0003700">
    <property type="term" value="F:DNA-binding transcription factor activity"/>
    <property type="evidence" value="ECO:0007669"/>
    <property type="project" value="TreeGrafter"/>
</dbReference>
<dbReference type="Gene3D" id="1.10.357.10">
    <property type="entry name" value="Tetracycline Repressor, domain 2"/>
    <property type="match status" value="1"/>
</dbReference>
<organism evidence="4 5">
    <name type="scientific">Williamsia limnetica</name>
    <dbReference type="NCBI Taxonomy" id="882452"/>
    <lineage>
        <taxon>Bacteria</taxon>
        <taxon>Bacillati</taxon>
        <taxon>Actinomycetota</taxon>
        <taxon>Actinomycetes</taxon>
        <taxon>Mycobacteriales</taxon>
        <taxon>Nocardiaceae</taxon>
        <taxon>Williamsia</taxon>
    </lineage>
</organism>
<feature type="domain" description="HTH tetR-type" evidence="3">
    <location>
        <begin position="29"/>
        <end position="89"/>
    </location>
</feature>
<dbReference type="PANTHER" id="PTHR30055">
    <property type="entry name" value="HTH-TYPE TRANSCRIPTIONAL REGULATOR RUTR"/>
    <property type="match status" value="1"/>
</dbReference>
<protein>
    <submittedName>
        <fullName evidence="4">TetR family transcriptional regulator</fullName>
    </submittedName>
</protein>
<proteinExistence type="predicted"/>
<dbReference type="PANTHER" id="PTHR30055:SF200">
    <property type="entry name" value="HTH-TYPE TRANSCRIPTIONAL REPRESSOR BDCR"/>
    <property type="match status" value="1"/>
</dbReference>
<dbReference type="Pfam" id="PF00440">
    <property type="entry name" value="TetR_N"/>
    <property type="match status" value="1"/>
</dbReference>
<keyword evidence="5" id="KW-1185">Reference proteome</keyword>
<dbReference type="GO" id="GO:0000976">
    <property type="term" value="F:transcription cis-regulatory region binding"/>
    <property type="evidence" value="ECO:0007669"/>
    <property type="project" value="TreeGrafter"/>
</dbReference>
<dbReference type="InterPro" id="IPR001647">
    <property type="entry name" value="HTH_TetR"/>
</dbReference>
<dbReference type="InterPro" id="IPR009057">
    <property type="entry name" value="Homeodomain-like_sf"/>
</dbReference>
<comment type="caution">
    <text evidence="4">The sequence shown here is derived from an EMBL/GenBank/DDBJ whole genome shotgun (WGS) entry which is preliminary data.</text>
</comment>
<name>A0A318RJN2_WILLI</name>
<evidence type="ECO:0000313" key="5">
    <source>
        <dbReference type="Proteomes" id="UP000247591"/>
    </source>
</evidence>
<dbReference type="InterPro" id="IPR050109">
    <property type="entry name" value="HTH-type_TetR-like_transc_reg"/>
</dbReference>
<accession>A0A318RJN2</accession>
<dbReference type="InterPro" id="IPR036271">
    <property type="entry name" value="Tet_transcr_reg_TetR-rel_C_sf"/>
</dbReference>
<evidence type="ECO:0000259" key="3">
    <source>
        <dbReference type="PROSITE" id="PS50977"/>
    </source>
</evidence>
<keyword evidence="1 2" id="KW-0238">DNA-binding</keyword>
<reference evidence="4 5" key="1">
    <citation type="submission" date="2018-06" db="EMBL/GenBank/DDBJ databases">
        <title>Genomic Encyclopedia of Type Strains, Phase IV (KMG-IV): sequencing the most valuable type-strain genomes for metagenomic binning, comparative biology and taxonomic classification.</title>
        <authorList>
            <person name="Goeker M."/>
        </authorList>
    </citation>
    <scope>NUCLEOTIDE SEQUENCE [LARGE SCALE GENOMIC DNA]</scope>
    <source>
        <strain evidence="4 5">DSM 45521</strain>
    </source>
</reference>
<evidence type="ECO:0000256" key="1">
    <source>
        <dbReference type="ARBA" id="ARBA00023125"/>
    </source>
</evidence>
<sequence>MEYVTDELMDRWISMAEATRVDSSRQGGRGARDRILASAAELFYVEGINATGVDLIASHAQVSKRTLYKYFPSKTELVEQYLAFVRAMVTDPREADADGPRERLMVLFEVPQPGEGRMRGCPFHNAAVEAAAVMPEVANFVHLQKQAFAGAIIEVCRDYGAADPELLGQQIALLYEGAAALSTSLDDPQPWALARRTVEKLLDDARTSS</sequence>
<dbReference type="AlphaFoldDB" id="A0A318RJN2"/>
<dbReference type="EMBL" id="QJSP01000010">
    <property type="protein sequence ID" value="PYE15489.1"/>
    <property type="molecule type" value="Genomic_DNA"/>
</dbReference>
<feature type="DNA-binding region" description="H-T-H motif" evidence="2">
    <location>
        <begin position="52"/>
        <end position="71"/>
    </location>
</feature>
<evidence type="ECO:0000256" key="2">
    <source>
        <dbReference type="PROSITE-ProRule" id="PRU00335"/>
    </source>
</evidence>
<gene>
    <name evidence="4" type="ORF">DFR67_110153</name>
</gene>
<dbReference type="PRINTS" id="PR00455">
    <property type="entry name" value="HTHTETR"/>
</dbReference>
<dbReference type="SUPFAM" id="SSF48498">
    <property type="entry name" value="Tetracyclin repressor-like, C-terminal domain"/>
    <property type="match status" value="1"/>
</dbReference>
<dbReference type="SUPFAM" id="SSF46689">
    <property type="entry name" value="Homeodomain-like"/>
    <property type="match status" value="1"/>
</dbReference>
<dbReference type="PROSITE" id="PS50977">
    <property type="entry name" value="HTH_TETR_2"/>
    <property type="match status" value="1"/>
</dbReference>